<dbReference type="SMART" id="SM00829">
    <property type="entry name" value="PKS_ER"/>
    <property type="match status" value="1"/>
</dbReference>
<evidence type="ECO:0000256" key="3">
    <source>
        <dbReference type="SAM" id="MobiDB-lite"/>
    </source>
</evidence>
<evidence type="ECO:0000256" key="2">
    <source>
        <dbReference type="ARBA" id="ARBA00023002"/>
    </source>
</evidence>
<dbReference type="SUPFAM" id="SSF51735">
    <property type="entry name" value="NAD(P)-binding Rossmann-fold domains"/>
    <property type="match status" value="1"/>
</dbReference>
<keyword evidence="6" id="KW-1185">Reference proteome</keyword>
<dbReference type="OrthoDB" id="48317at2759"/>
<dbReference type="InterPro" id="IPR020843">
    <property type="entry name" value="ER"/>
</dbReference>
<keyword evidence="2" id="KW-0560">Oxidoreductase</keyword>
<feature type="domain" description="Enoyl reductase (ER)" evidence="4">
    <location>
        <begin position="123"/>
        <end position="399"/>
    </location>
</feature>
<dbReference type="InterPro" id="IPR013149">
    <property type="entry name" value="ADH-like_C"/>
</dbReference>
<dbReference type="EMBL" id="LTAN01000009">
    <property type="protein sequence ID" value="OBR04131.1"/>
    <property type="molecule type" value="Genomic_DNA"/>
</dbReference>
<gene>
    <name evidence="5" type="ORF">CH63R_13258</name>
</gene>
<dbReference type="Gene3D" id="3.90.180.10">
    <property type="entry name" value="Medium-chain alcohol dehydrogenases, catalytic domain"/>
    <property type="match status" value="1"/>
</dbReference>
<dbReference type="Proteomes" id="UP000092177">
    <property type="component" value="Chromosome 9"/>
</dbReference>
<dbReference type="SUPFAM" id="SSF50129">
    <property type="entry name" value="GroES-like"/>
    <property type="match status" value="1"/>
</dbReference>
<comment type="caution">
    <text evidence="5">The sequence shown here is derived from an EMBL/GenBank/DDBJ whole genome shotgun (WGS) entry which is preliminary data.</text>
</comment>
<sequence length="465" mass="50277">MGRQLSSVPAEHPSSPTLGMQHGPRNETRLLPYWLSIIVPPSRRPPGNKGTGLGVSPPVLSCSGCCCGMNEQPVYLTYFGTFFSLFFFYHRLPSNSVCTASQILTTVMESKLPDEMKAVIIQGRGQAAITTSALPKLRDGYILVKIAAVAINPSDWKHVDFMWVGDPTGTRPGLEYAGVVVDVGPGVDKDFKAGDRVFGIINGSNVRQKEDGAFAEYAVAKAALQMKIPDHVDDTEAAAITSGLVAVGQGLYQALELPLPTSPSPEPIPLLIYGGSTASGIMGIQFAKLSNCTVVATCSPKNFDYVKSLGADFCVDYRAEDCAEQIKAFTKGRLRHAWDCIATAQSARICAAAMSIRGGHYSSLLYLVPSIVKKINPKINCSTTLGYTILGETIEKETVIEPRPDDYEFGKMFWGVSEKLLQEDKFRPVRQIINEGGDGLEGVLHGIKYLKQGNVSAGKLVYTIN</sequence>
<dbReference type="InterPro" id="IPR013154">
    <property type="entry name" value="ADH-like_N"/>
</dbReference>
<accession>A0A1B7XWK4</accession>
<evidence type="ECO:0000256" key="1">
    <source>
        <dbReference type="ARBA" id="ARBA00008072"/>
    </source>
</evidence>
<dbReference type="InterPro" id="IPR011032">
    <property type="entry name" value="GroES-like_sf"/>
</dbReference>
<protein>
    <submittedName>
        <fullName evidence="5">TOXD protein</fullName>
    </submittedName>
</protein>
<dbReference type="Pfam" id="PF08240">
    <property type="entry name" value="ADH_N"/>
    <property type="match status" value="1"/>
</dbReference>
<dbReference type="VEuPathDB" id="FungiDB:CH63R_13258"/>
<name>A0A1B7XWK4_COLHI</name>
<dbReference type="GO" id="GO:0016651">
    <property type="term" value="F:oxidoreductase activity, acting on NAD(P)H"/>
    <property type="evidence" value="ECO:0007669"/>
    <property type="project" value="InterPro"/>
</dbReference>
<dbReference type="PANTHER" id="PTHR45348">
    <property type="entry name" value="HYPOTHETICAL OXIDOREDUCTASE (EUROFUNG)"/>
    <property type="match status" value="1"/>
</dbReference>
<dbReference type="Gene3D" id="3.40.50.720">
    <property type="entry name" value="NAD(P)-binding Rossmann-like Domain"/>
    <property type="match status" value="1"/>
</dbReference>
<dbReference type="AlphaFoldDB" id="A0A1B7XWK4"/>
<dbReference type="Pfam" id="PF00107">
    <property type="entry name" value="ADH_zinc_N"/>
    <property type="match status" value="1"/>
</dbReference>
<evidence type="ECO:0000313" key="6">
    <source>
        <dbReference type="Proteomes" id="UP000092177"/>
    </source>
</evidence>
<dbReference type="CDD" id="cd08249">
    <property type="entry name" value="enoyl_reductase_like"/>
    <property type="match status" value="1"/>
</dbReference>
<feature type="region of interest" description="Disordered" evidence="3">
    <location>
        <begin position="1"/>
        <end position="25"/>
    </location>
</feature>
<evidence type="ECO:0000259" key="4">
    <source>
        <dbReference type="SMART" id="SM00829"/>
    </source>
</evidence>
<dbReference type="RefSeq" id="XP_018152649.1">
    <property type="nucleotide sequence ID" value="XM_018308232.1"/>
</dbReference>
<dbReference type="PANTHER" id="PTHR45348:SF2">
    <property type="entry name" value="ZINC-TYPE ALCOHOL DEHYDROGENASE-LIKE PROTEIN C2E1P3.01"/>
    <property type="match status" value="1"/>
</dbReference>
<proteinExistence type="inferred from homology"/>
<dbReference type="InterPro" id="IPR036291">
    <property type="entry name" value="NAD(P)-bd_dom_sf"/>
</dbReference>
<evidence type="ECO:0000313" key="5">
    <source>
        <dbReference type="EMBL" id="OBR04131.1"/>
    </source>
</evidence>
<dbReference type="GeneID" id="28872339"/>
<dbReference type="InterPro" id="IPR047122">
    <property type="entry name" value="Trans-enoyl_RdTase-like"/>
</dbReference>
<organism evidence="5 6">
    <name type="scientific">Colletotrichum higginsianum (strain IMI 349063)</name>
    <name type="common">Crucifer anthracnose fungus</name>
    <dbReference type="NCBI Taxonomy" id="759273"/>
    <lineage>
        <taxon>Eukaryota</taxon>
        <taxon>Fungi</taxon>
        <taxon>Dikarya</taxon>
        <taxon>Ascomycota</taxon>
        <taxon>Pezizomycotina</taxon>
        <taxon>Sordariomycetes</taxon>
        <taxon>Hypocreomycetidae</taxon>
        <taxon>Glomerellales</taxon>
        <taxon>Glomerellaceae</taxon>
        <taxon>Colletotrichum</taxon>
        <taxon>Colletotrichum destructivum species complex</taxon>
    </lineage>
</organism>
<reference evidence="6" key="1">
    <citation type="journal article" date="2017" name="BMC Genomics">
        <title>Gapless genome assembly of Colletotrichum higginsianum reveals chromosome structure and association of transposable elements with secondary metabolite gene clusters.</title>
        <authorList>
            <person name="Dallery J.-F."/>
            <person name="Lapalu N."/>
            <person name="Zampounis A."/>
            <person name="Pigne S."/>
            <person name="Luyten I."/>
            <person name="Amselem J."/>
            <person name="Wittenberg A.H.J."/>
            <person name="Zhou S."/>
            <person name="de Queiroz M.V."/>
            <person name="Robin G.P."/>
            <person name="Auger A."/>
            <person name="Hainaut M."/>
            <person name="Henrissat B."/>
            <person name="Kim K.-T."/>
            <person name="Lee Y.-H."/>
            <person name="Lespinet O."/>
            <person name="Schwartz D.C."/>
            <person name="Thon M.R."/>
            <person name="O'Connell R.J."/>
        </authorList>
    </citation>
    <scope>NUCLEOTIDE SEQUENCE [LARGE SCALE GENOMIC DNA]</scope>
    <source>
        <strain evidence="6">IMI 349063</strain>
    </source>
</reference>
<dbReference type="KEGG" id="chig:CH63R_13258"/>
<comment type="similarity">
    <text evidence="1">Belongs to the zinc-containing alcohol dehydrogenase family.</text>
</comment>